<evidence type="ECO:0000256" key="4">
    <source>
        <dbReference type="ARBA" id="ARBA00020268"/>
    </source>
</evidence>
<dbReference type="InterPro" id="IPR048279">
    <property type="entry name" value="MdtK-like"/>
</dbReference>
<comment type="similarity">
    <text evidence="3">Belongs to the multi antimicrobial extrusion (MATE) (TC 2.A.66.1) family.</text>
</comment>
<keyword evidence="7" id="KW-1003">Cell membrane</keyword>
<feature type="transmembrane region" description="Helical" evidence="13">
    <location>
        <begin position="246"/>
        <end position="269"/>
    </location>
</feature>
<dbReference type="InterPro" id="IPR050222">
    <property type="entry name" value="MATE_MdtK"/>
</dbReference>
<keyword evidence="10" id="KW-0406">Ion transport</keyword>
<feature type="transmembrane region" description="Helical" evidence="13">
    <location>
        <begin position="174"/>
        <end position="194"/>
    </location>
</feature>
<evidence type="ECO:0000256" key="11">
    <source>
        <dbReference type="ARBA" id="ARBA00023136"/>
    </source>
</evidence>
<dbReference type="InterPro" id="IPR044644">
    <property type="entry name" value="DinF-like"/>
</dbReference>
<evidence type="ECO:0000256" key="3">
    <source>
        <dbReference type="ARBA" id="ARBA00010199"/>
    </source>
</evidence>
<accession>A0A239ZWD6</accession>
<dbReference type="CDD" id="cd13136">
    <property type="entry name" value="MATE_DinF_like"/>
    <property type="match status" value="1"/>
</dbReference>
<keyword evidence="8 13" id="KW-0812">Transmembrane</keyword>
<dbReference type="PIRSF" id="PIRSF006603">
    <property type="entry name" value="DinF"/>
    <property type="match status" value="1"/>
</dbReference>
<name>A0A239ZWD6_9CORY</name>
<evidence type="ECO:0000256" key="1">
    <source>
        <dbReference type="ARBA" id="ARBA00003408"/>
    </source>
</evidence>
<organism evidence="14 15">
    <name type="scientific">Corynebacterium imitans</name>
    <dbReference type="NCBI Taxonomy" id="156978"/>
    <lineage>
        <taxon>Bacteria</taxon>
        <taxon>Bacillati</taxon>
        <taxon>Actinomycetota</taxon>
        <taxon>Actinomycetes</taxon>
        <taxon>Mycobacteriales</taxon>
        <taxon>Corynebacteriaceae</taxon>
        <taxon>Corynebacterium</taxon>
    </lineage>
</organism>
<feature type="transmembrane region" description="Helical" evidence="13">
    <location>
        <begin position="59"/>
        <end position="82"/>
    </location>
</feature>
<evidence type="ECO:0000256" key="5">
    <source>
        <dbReference type="ARBA" id="ARBA00022448"/>
    </source>
</evidence>
<evidence type="ECO:0000256" key="10">
    <source>
        <dbReference type="ARBA" id="ARBA00023065"/>
    </source>
</evidence>
<feature type="transmembrane region" description="Helical" evidence="13">
    <location>
        <begin position="319"/>
        <end position="337"/>
    </location>
</feature>
<dbReference type="NCBIfam" id="TIGR00797">
    <property type="entry name" value="matE"/>
    <property type="match status" value="1"/>
</dbReference>
<feature type="transmembrane region" description="Helical" evidence="13">
    <location>
        <begin position="145"/>
        <end position="162"/>
    </location>
</feature>
<dbReference type="InterPro" id="IPR002528">
    <property type="entry name" value="MATE_fam"/>
</dbReference>
<dbReference type="Pfam" id="PF01554">
    <property type="entry name" value="MatE"/>
    <property type="match status" value="2"/>
</dbReference>
<sequence>MAAKSTAHSSTHSQANRRPEVSARTILGLALPALGVLAANPLYLLLDTAVVGRLGTAQLAALAAGTTIQSTVTTQLTFLSYGTTARSSRLFGAGKRDAAVAEGVQATWVAVLVGLCLATIIWLFAEPIAFALTNDHATAAQAATWMHVAAIAIPLTLIIMAGNGWMRGIQNTRLPFLLTLCGLVPGALILPMLVHRFGLVGSAVANVIGMGITATLFLVVLIREHKGSWAPRWAVMRDQLVLGRDLILRSLSFQISFLAAAAVAGRFGVATLAAHQILLQLWNFLTLVLDSMAIAAQTLTGASLGKGRVAEARSVGAQATRFSVGFGVVLATIFALFDAPLKSIFTRDGSVLDALVIPWWLLIAMILVGGVVFALDGVLLGASDAAFLRNLTIVSVLGAFLPITLLSVTFGWGLTGIWAGHLASVVLRLVGVVIRFRGDKWARTGATARAS</sequence>
<feature type="transmembrane region" description="Helical" evidence="13">
    <location>
        <begin position="103"/>
        <end position="125"/>
    </location>
</feature>
<comment type="subcellular location">
    <subcellularLocation>
        <location evidence="2">Cell membrane</location>
        <topology evidence="2">Multi-pass membrane protein</topology>
    </subcellularLocation>
</comment>
<dbReference type="RefSeq" id="WP_051904875.1">
    <property type="nucleotide sequence ID" value="NZ_CP009211.1"/>
</dbReference>
<dbReference type="GO" id="GO:0015297">
    <property type="term" value="F:antiporter activity"/>
    <property type="evidence" value="ECO:0007669"/>
    <property type="project" value="UniProtKB-KW"/>
</dbReference>
<evidence type="ECO:0000313" key="14">
    <source>
        <dbReference type="EMBL" id="SNV75170.1"/>
    </source>
</evidence>
<evidence type="ECO:0000256" key="8">
    <source>
        <dbReference type="ARBA" id="ARBA00022692"/>
    </source>
</evidence>
<keyword evidence="6" id="KW-0050">Antiport</keyword>
<evidence type="ECO:0000256" key="9">
    <source>
        <dbReference type="ARBA" id="ARBA00022989"/>
    </source>
</evidence>
<feature type="transmembrane region" description="Helical" evidence="13">
    <location>
        <begin position="357"/>
        <end position="379"/>
    </location>
</feature>
<evidence type="ECO:0000256" key="2">
    <source>
        <dbReference type="ARBA" id="ARBA00004651"/>
    </source>
</evidence>
<keyword evidence="5" id="KW-0813">Transport</keyword>
<feature type="transmembrane region" description="Helical" evidence="13">
    <location>
        <begin position="391"/>
        <end position="412"/>
    </location>
</feature>
<feature type="transmembrane region" description="Helical" evidence="13">
    <location>
        <begin position="21"/>
        <end position="39"/>
    </location>
</feature>
<dbReference type="GO" id="GO:0042910">
    <property type="term" value="F:xenobiotic transmembrane transporter activity"/>
    <property type="evidence" value="ECO:0007669"/>
    <property type="project" value="InterPro"/>
</dbReference>
<feature type="transmembrane region" description="Helical" evidence="13">
    <location>
        <begin position="200"/>
        <end position="222"/>
    </location>
</feature>
<keyword evidence="11 13" id="KW-0472">Membrane</keyword>
<evidence type="ECO:0000256" key="7">
    <source>
        <dbReference type="ARBA" id="ARBA00022475"/>
    </source>
</evidence>
<evidence type="ECO:0000256" key="13">
    <source>
        <dbReference type="SAM" id="Phobius"/>
    </source>
</evidence>
<dbReference type="PANTHER" id="PTHR43298">
    <property type="entry name" value="MULTIDRUG RESISTANCE PROTEIN NORM-RELATED"/>
    <property type="match status" value="1"/>
</dbReference>
<keyword evidence="9 13" id="KW-1133">Transmembrane helix</keyword>
<dbReference type="PANTHER" id="PTHR43298:SF2">
    <property type="entry name" value="FMN_FAD EXPORTER YEEO-RELATED"/>
    <property type="match status" value="1"/>
</dbReference>
<protein>
    <recommendedName>
        <fullName evidence="4">Probable multidrug resistance protein NorM</fullName>
    </recommendedName>
    <alternativeName>
        <fullName evidence="12">Multidrug-efflux transporter</fullName>
    </alternativeName>
</protein>
<dbReference type="GO" id="GO:0006811">
    <property type="term" value="P:monoatomic ion transport"/>
    <property type="evidence" value="ECO:0007669"/>
    <property type="project" value="UniProtKB-KW"/>
</dbReference>
<gene>
    <name evidence="14" type="primary">mdtK</name>
    <name evidence="14" type="ORF">SAMEA4535761_01573</name>
</gene>
<evidence type="ECO:0000256" key="6">
    <source>
        <dbReference type="ARBA" id="ARBA00022449"/>
    </source>
</evidence>
<dbReference type="EMBL" id="LT906467">
    <property type="protein sequence ID" value="SNV75170.1"/>
    <property type="molecule type" value="Genomic_DNA"/>
</dbReference>
<comment type="function">
    <text evidence="1">Multidrug efflux pump.</text>
</comment>
<proteinExistence type="inferred from homology"/>
<reference evidence="14 15" key="1">
    <citation type="submission" date="2017-06" db="EMBL/GenBank/DDBJ databases">
        <authorList>
            <consortium name="Pathogen Informatics"/>
        </authorList>
    </citation>
    <scope>NUCLEOTIDE SEQUENCE [LARGE SCALE GENOMIC DNA]</scope>
    <source>
        <strain evidence="14 15">NCTC13015</strain>
    </source>
</reference>
<evidence type="ECO:0000256" key="12">
    <source>
        <dbReference type="ARBA" id="ARBA00031636"/>
    </source>
</evidence>
<feature type="transmembrane region" description="Helical" evidence="13">
    <location>
        <begin position="418"/>
        <end position="436"/>
    </location>
</feature>
<evidence type="ECO:0000313" key="15">
    <source>
        <dbReference type="Proteomes" id="UP000215374"/>
    </source>
</evidence>
<dbReference type="GO" id="GO:0005886">
    <property type="term" value="C:plasma membrane"/>
    <property type="evidence" value="ECO:0007669"/>
    <property type="project" value="UniProtKB-SubCell"/>
</dbReference>
<dbReference type="Proteomes" id="UP000215374">
    <property type="component" value="Chromosome 1"/>
</dbReference>
<feature type="transmembrane region" description="Helical" evidence="13">
    <location>
        <begin position="281"/>
        <end position="299"/>
    </location>
</feature>
<dbReference type="AlphaFoldDB" id="A0A239ZWD6"/>